<evidence type="ECO:0000313" key="3">
    <source>
        <dbReference type="EMBL" id="RUT43256.1"/>
    </source>
</evidence>
<dbReference type="SUPFAM" id="SSF55383">
    <property type="entry name" value="Copper amine oxidase, domain N"/>
    <property type="match status" value="1"/>
</dbReference>
<dbReference type="Proteomes" id="UP000279446">
    <property type="component" value="Unassembled WGS sequence"/>
</dbReference>
<dbReference type="Gene3D" id="3.20.20.370">
    <property type="entry name" value="Glycoside hydrolase/deacetylase"/>
    <property type="match status" value="1"/>
</dbReference>
<dbReference type="GO" id="GO:0005975">
    <property type="term" value="P:carbohydrate metabolic process"/>
    <property type="evidence" value="ECO:0007669"/>
    <property type="project" value="InterPro"/>
</dbReference>
<dbReference type="PROSITE" id="PS51677">
    <property type="entry name" value="NODB"/>
    <property type="match status" value="1"/>
</dbReference>
<dbReference type="Pfam" id="PF07833">
    <property type="entry name" value="Cu_amine_oxidN1"/>
    <property type="match status" value="1"/>
</dbReference>
<keyword evidence="4" id="KW-1185">Reference proteome</keyword>
<dbReference type="InterPro" id="IPR011330">
    <property type="entry name" value="Glyco_hydro/deAcase_b/a-brl"/>
</dbReference>
<dbReference type="InterPro" id="IPR002509">
    <property type="entry name" value="NODB_dom"/>
</dbReference>
<proteinExistence type="predicted"/>
<dbReference type="SUPFAM" id="SSF88713">
    <property type="entry name" value="Glycoside hydrolase/deacetylase"/>
    <property type="match status" value="1"/>
</dbReference>
<dbReference type="PANTHER" id="PTHR10587:SF125">
    <property type="entry name" value="POLYSACCHARIDE DEACETYLASE YHEN-RELATED"/>
    <property type="match status" value="1"/>
</dbReference>
<dbReference type="InterPro" id="IPR050248">
    <property type="entry name" value="Polysacc_deacetylase_ArnD"/>
</dbReference>
<gene>
    <name evidence="3" type="ORF">EJP82_20795</name>
</gene>
<dbReference type="InterPro" id="IPR012854">
    <property type="entry name" value="Cu_amine_oxidase-like_N"/>
</dbReference>
<evidence type="ECO:0000313" key="4">
    <source>
        <dbReference type="Proteomes" id="UP000279446"/>
    </source>
</evidence>
<comment type="caution">
    <text evidence="3">The sequence shown here is derived from an EMBL/GenBank/DDBJ whole genome shotgun (WGS) entry which is preliminary data.</text>
</comment>
<keyword evidence="1" id="KW-1133">Transmembrane helix</keyword>
<organism evidence="3 4">
    <name type="scientific">Paenibacillus anaericanus</name>
    <dbReference type="NCBI Taxonomy" id="170367"/>
    <lineage>
        <taxon>Bacteria</taxon>
        <taxon>Bacillati</taxon>
        <taxon>Bacillota</taxon>
        <taxon>Bacilli</taxon>
        <taxon>Bacillales</taxon>
        <taxon>Paenibacillaceae</taxon>
        <taxon>Paenibacillus</taxon>
    </lineage>
</organism>
<dbReference type="AlphaFoldDB" id="A0A3S1DKB6"/>
<sequence>MNRINGGGRSDMSRKGISGLMILRITAVLIAVMIVITQFHSEKVILPEATARSGIGSQAVLNKVKKVDTAGTRDSVGVSLTALPIKQELAKVEDKKKVVYLTFDDGPSDLTDQVLDILKEAKAPSTFFVLGAQAKRSPEIINRIVEAGHALGNHTYNHEYDKLYHNFTEFWRQIKQTEEVVNEITGFRPQLVRAPGGTYGHFDDTYFNLLEQGGYKVFDWDLDTGDSKRKGVPAAEIIRNITSAKQKDKVIVLMHDGAGHGETVKALPEIIAFYKDKGYEFRALTDEVKPVQFTIDSKVKSKGRTNPSVAWVESHIVPNSALFGPPKALYVEAGGVEMKLNSGEYELRNGQYLVPLRATMERLGAKVSWNHKGRSAVISWGKATVTLDTEKNTLAVEVQGQLLEQNGVKLEVKNGSLWLPLRTLLETTGHDVVSVISGVEENRVQAL</sequence>
<feature type="transmembrane region" description="Helical" evidence="1">
    <location>
        <begin position="21"/>
        <end position="39"/>
    </location>
</feature>
<reference evidence="3 4" key="1">
    <citation type="submission" date="2018-12" db="EMBL/GenBank/DDBJ databases">
        <authorList>
            <person name="Sun L."/>
            <person name="Chen Z."/>
        </authorList>
    </citation>
    <scope>NUCLEOTIDE SEQUENCE [LARGE SCALE GENOMIC DNA]</scope>
    <source>
        <strain evidence="3 4">DSM 15890</strain>
    </source>
</reference>
<evidence type="ECO:0000259" key="2">
    <source>
        <dbReference type="PROSITE" id="PS51677"/>
    </source>
</evidence>
<protein>
    <submittedName>
        <fullName evidence="3">Polysaccharide deacetylase</fullName>
    </submittedName>
</protein>
<dbReference type="PANTHER" id="PTHR10587">
    <property type="entry name" value="GLYCOSYL TRANSFERASE-RELATED"/>
    <property type="match status" value="1"/>
</dbReference>
<dbReference type="InterPro" id="IPR036582">
    <property type="entry name" value="Mao_N_sf"/>
</dbReference>
<dbReference type="Gene3D" id="3.30.457.10">
    <property type="entry name" value="Copper amine oxidase-like, N-terminal domain"/>
    <property type="match status" value="1"/>
</dbReference>
<keyword evidence="1" id="KW-0472">Membrane</keyword>
<dbReference type="CDD" id="cd10944">
    <property type="entry name" value="CE4_SmPgdA_like"/>
    <property type="match status" value="1"/>
</dbReference>
<name>A0A3S1DKB6_9BACL</name>
<dbReference type="GO" id="GO:0016810">
    <property type="term" value="F:hydrolase activity, acting on carbon-nitrogen (but not peptide) bonds"/>
    <property type="evidence" value="ECO:0007669"/>
    <property type="project" value="InterPro"/>
</dbReference>
<accession>A0A3S1DKB6</accession>
<dbReference type="EMBL" id="RZNY01000021">
    <property type="protein sequence ID" value="RUT43256.1"/>
    <property type="molecule type" value="Genomic_DNA"/>
</dbReference>
<dbReference type="Pfam" id="PF01522">
    <property type="entry name" value="Polysacc_deac_1"/>
    <property type="match status" value="1"/>
</dbReference>
<keyword evidence="1" id="KW-0812">Transmembrane</keyword>
<dbReference type="OrthoDB" id="258610at2"/>
<evidence type="ECO:0000256" key="1">
    <source>
        <dbReference type="SAM" id="Phobius"/>
    </source>
</evidence>
<feature type="domain" description="NodB homology" evidence="2">
    <location>
        <begin position="97"/>
        <end position="282"/>
    </location>
</feature>